<proteinExistence type="inferred from homology"/>
<evidence type="ECO:0000256" key="1">
    <source>
        <dbReference type="ARBA" id="ARBA00008683"/>
    </source>
</evidence>
<name>A0A378MAL0_LISGR</name>
<reference evidence="3 4" key="1">
    <citation type="submission" date="2018-06" db="EMBL/GenBank/DDBJ databases">
        <authorList>
            <consortium name="Pathogen Informatics"/>
            <person name="Doyle S."/>
        </authorList>
    </citation>
    <scope>NUCLEOTIDE SEQUENCE [LARGE SCALE GENOMIC DNA]</scope>
    <source>
        <strain evidence="4">NCTC 10815</strain>
    </source>
</reference>
<organism evidence="3 4">
    <name type="scientific">Listeria grayi</name>
    <name type="common">Listeria murrayi</name>
    <dbReference type="NCBI Taxonomy" id="1641"/>
    <lineage>
        <taxon>Bacteria</taxon>
        <taxon>Bacillati</taxon>
        <taxon>Bacillota</taxon>
        <taxon>Bacilli</taxon>
        <taxon>Bacillales</taxon>
        <taxon>Listeriaceae</taxon>
        <taxon>Listeria</taxon>
    </lineage>
</organism>
<dbReference type="InterPro" id="IPR029045">
    <property type="entry name" value="ClpP/crotonase-like_dom_sf"/>
</dbReference>
<dbReference type="Proteomes" id="UP000254879">
    <property type="component" value="Unassembled WGS sequence"/>
</dbReference>
<sequence>MINDSYDEFVNVIATGRHMSKEKVRKIADGRVYDGRQAKKIGLIDQFGYKEDAIRALKKKKDCKMLMFLNISKLAESKVYFLPRLKESSARMQNCFLS</sequence>
<dbReference type="Gene3D" id="3.90.226.10">
    <property type="entry name" value="2-enoyl-CoA Hydratase, Chain A, domain 1"/>
    <property type="match status" value="1"/>
</dbReference>
<dbReference type="PANTHER" id="PTHR42987:SF7">
    <property type="entry name" value="SIGNAL PEPTIDE PEPTIDASE SPPA-RELATED"/>
    <property type="match status" value="1"/>
</dbReference>
<protein>
    <submittedName>
        <fullName evidence="3">Protease 4</fullName>
        <ecNumber evidence="3">3.4.21.-</ecNumber>
    </submittedName>
</protein>
<dbReference type="InterPro" id="IPR002142">
    <property type="entry name" value="Peptidase_S49"/>
</dbReference>
<dbReference type="GO" id="GO:0008233">
    <property type="term" value="F:peptidase activity"/>
    <property type="evidence" value="ECO:0007669"/>
    <property type="project" value="UniProtKB-KW"/>
</dbReference>
<dbReference type="EC" id="3.4.21.-" evidence="3"/>
<dbReference type="AlphaFoldDB" id="A0A378MAL0"/>
<comment type="similarity">
    <text evidence="1">Belongs to the peptidase S49 family.</text>
</comment>
<accession>A0A378MAL0</accession>
<keyword evidence="3" id="KW-0378">Hydrolase</keyword>
<dbReference type="Pfam" id="PF01343">
    <property type="entry name" value="Peptidase_S49"/>
    <property type="match status" value="1"/>
</dbReference>
<evidence type="ECO:0000259" key="2">
    <source>
        <dbReference type="Pfam" id="PF01343"/>
    </source>
</evidence>
<feature type="domain" description="Peptidase S49" evidence="2">
    <location>
        <begin position="1"/>
        <end position="63"/>
    </location>
</feature>
<gene>
    <name evidence="3" type="primary">sppA_1</name>
    <name evidence="3" type="ORF">NCTC10815_00724</name>
</gene>
<evidence type="ECO:0000313" key="4">
    <source>
        <dbReference type="Proteomes" id="UP000254879"/>
    </source>
</evidence>
<dbReference type="SUPFAM" id="SSF52096">
    <property type="entry name" value="ClpP/crotonase"/>
    <property type="match status" value="1"/>
</dbReference>
<dbReference type="GO" id="GO:0006508">
    <property type="term" value="P:proteolysis"/>
    <property type="evidence" value="ECO:0007669"/>
    <property type="project" value="UniProtKB-KW"/>
</dbReference>
<keyword evidence="3" id="KW-0645">Protease</keyword>
<dbReference type="EMBL" id="UGPG01000001">
    <property type="protein sequence ID" value="STY43429.1"/>
    <property type="molecule type" value="Genomic_DNA"/>
</dbReference>
<dbReference type="PANTHER" id="PTHR42987">
    <property type="entry name" value="PEPTIDASE S49"/>
    <property type="match status" value="1"/>
</dbReference>
<evidence type="ECO:0000313" key="3">
    <source>
        <dbReference type="EMBL" id="STY43429.1"/>
    </source>
</evidence>